<evidence type="ECO:0000256" key="1">
    <source>
        <dbReference type="ARBA" id="ARBA00000900"/>
    </source>
</evidence>
<dbReference type="EMBL" id="HG994363">
    <property type="protein sequence ID" value="CAF2041075.1"/>
    <property type="molecule type" value="Genomic_DNA"/>
</dbReference>
<feature type="domain" description="U-box" evidence="9">
    <location>
        <begin position="281"/>
        <end position="355"/>
    </location>
</feature>
<dbReference type="InterPro" id="IPR003613">
    <property type="entry name" value="Ubox_domain"/>
</dbReference>
<organism evidence="11 12">
    <name type="scientific">Brassica napus</name>
    <name type="common">Rape</name>
    <dbReference type="NCBI Taxonomy" id="3708"/>
    <lineage>
        <taxon>Eukaryota</taxon>
        <taxon>Viridiplantae</taxon>
        <taxon>Streptophyta</taxon>
        <taxon>Embryophyta</taxon>
        <taxon>Tracheophyta</taxon>
        <taxon>Spermatophyta</taxon>
        <taxon>Magnoliopsida</taxon>
        <taxon>eudicotyledons</taxon>
        <taxon>Gunneridae</taxon>
        <taxon>Pentapetalae</taxon>
        <taxon>rosids</taxon>
        <taxon>malvids</taxon>
        <taxon>Brassicales</taxon>
        <taxon>Brassicaceae</taxon>
        <taxon>Brassiceae</taxon>
        <taxon>Brassica</taxon>
    </lineage>
</organism>
<dbReference type="SMR" id="A0A078JRI1"/>
<dbReference type="InterPro" id="IPR057623">
    <property type="entry name" value="PUB12-19-like_N"/>
</dbReference>
<reference evidence="11 12" key="1">
    <citation type="journal article" date="2014" name="Science">
        <title>Plant genetics. Early allopolyploid evolution in the post-Neolithic Brassica napus oilseed genome.</title>
        <authorList>
            <person name="Chalhoub B."/>
            <person name="Denoeud F."/>
            <person name="Liu S."/>
            <person name="Parkin I.A."/>
            <person name="Tang H."/>
            <person name="Wang X."/>
            <person name="Chiquet J."/>
            <person name="Belcram H."/>
            <person name="Tong C."/>
            <person name="Samans B."/>
            <person name="Correa M."/>
            <person name="Da Silva C."/>
            <person name="Just J."/>
            <person name="Falentin C."/>
            <person name="Koh C.S."/>
            <person name="Le Clainche I."/>
            <person name="Bernard M."/>
            <person name="Bento P."/>
            <person name="Noel B."/>
            <person name="Labadie K."/>
            <person name="Alberti A."/>
            <person name="Charles M."/>
            <person name="Arnaud D."/>
            <person name="Guo H."/>
            <person name="Daviaud C."/>
            <person name="Alamery S."/>
            <person name="Jabbari K."/>
            <person name="Zhao M."/>
            <person name="Edger P.P."/>
            <person name="Chelaifa H."/>
            <person name="Tack D."/>
            <person name="Lassalle G."/>
            <person name="Mestiri I."/>
            <person name="Schnel N."/>
            <person name="Le Paslier M.C."/>
            <person name="Fan G."/>
            <person name="Renault V."/>
            <person name="Bayer P.E."/>
            <person name="Golicz A.A."/>
            <person name="Manoli S."/>
            <person name="Lee T.H."/>
            <person name="Thi V.H."/>
            <person name="Chalabi S."/>
            <person name="Hu Q."/>
            <person name="Fan C."/>
            <person name="Tollenaere R."/>
            <person name="Lu Y."/>
            <person name="Battail C."/>
            <person name="Shen J."/>
            <person name="Sidebottom C.H."/>
            <person name="Wang X."/>
            <person name="Canaguier A."/>
            <person name="Chauveau A."/>
            <person name="Berard A."/>
            <person name="Deniot G."/>
            <person name="Guan M."/>
            <person name="Liu Z."/>
            <person name="Sun F."/>
            <person name="Lim Y.P."/>
            <person name="Lyons E."/>
            <person name="Town C.D."/>
            <person name="Bancroft I."/>
            <person name="Wang X."/>
            <person name="Meng J."/>
            <person name="Ma J."/>
            <person name="Pires J.C."/>
            <person name="King G.J."/>
            <person name="Brunel D."/>
            <person name="Delourme R."/>
            <person name="Renard M."/>
            <person name="Aury J.M."/>
            <person name="Adams K.L."/>
            <person name="Batley J."/>
            <person name="Snowdon R.J."/>
            <person name="Tost J."/>
            <person name="Edwards D."/>
            <person name="Zhou Y."/>
            <person name="Hua W."/>
            <person name="Sharpe A.G."/>
            <person name="Paterson A.H."/>
            <person name="Guan C."/>
            <person name="Wincker P."/>
        </authorList>
    </citation>
    <scope>NUCLEOTIDE SEQUENCE [LARGE SCALE GENOMIC DNA]</scope>
    <source>
        <strain evidence="12">cv. Darmor-bzh</strain>
    </source>
</reference>
<dbReference type="PANTHER" id="PTHR23315">
    <property type="entry name" value="U BOX DOMAIN-CONTAINING"/>
    <property type="match status" value="1"/>
</dbReference>
<dbReference type="Pfam" id="PF25368">
    <property type="entry name" value="PUB10_N"/>
    <property type="match status" value="1"/>
</dbReference>
<dbReference type="AlphaFoldDB" id="A0A078JRI1"/>
<evidence type="ECO:0000259" key="9">
    <source>
        <dbReference type="PROSITE" id="PS51698"/>
    </source>
</evidence>
<sequence length="655" mass="73360">MVVMDLDEEATREGENIEEVVNAEESIDDEAIDIHEEEVGDVKDDLVGEIITTIEFVDQISDYRRTQQKECFNLVRRLKILIPFMDEIRGFEFPSPESCMRFLNRLRKVILAARKLLETCNNGSKIFLALDSELIMTRFHSIYEKLNRVLVKTPFDELRISDEVKDEVGSLCKQLKKARRRTDTQDIELAVDMMVMFSKTDPRNSDSAIIERLAKKLELQTIEDLKTETIAIKALVQEKGGLSVETKQHIIELLNKFKKLQGVEATDVLYEPVINKSTSLILPHEFLCPITLEIMQDPVIIATGQTYEKEGIQKWFDAGHKTCPKTGQTLDHLSLAPNYALKNIILQWCEKNNFKIPEKETSLHSENDSEEQKDEVSLLVEALSSSQLEEQRASVKQMRLLAKENPENRVLIANAGAIPLLVQLLSYPDSGIQENAVTTLLNLSIDETNKKLISDEGAIPDIIEILQNGTREARENSAAALFSLSMLDENKVTIGLSDGIPPLVELLQHGTSRGKKDALTALFNLSLNSANKGRAIDAGIVQPLLQLLKDRNLGMIDEALSILLLLVSHPEGRQAIGQLSFIETLVDFIRQGTPKNKECAASVLLELGSNNSSFILAALQFGVYEYLVEITSSGTNRAQRKANALIQLISKSEQI</sequence>
<dbReference type="Gene3D" id="1.20.930.20">
    <property type="entry name" value="Adaptor protein Cbl, N-terminal domain"/>
    <property type="match status" value="1"/>
</dbReference>
<keyword evidence="7" id="KW-0833">Ubl conjugation pathway</keyword>
<dbReference type="UniPathway" id="UPA00143"/>
<dbReference type="Proteomes" id="UP000028999">
    <property type="component" value="Unassembled WGS sequence"/>
</dbReference>
<evidence type="ECO:0000256" key="8">
    <source>
        <dbReference type="PROSITE-ProRule" id="PRU00259"/>
    </source>
</evidence>
<evidence type="ECO:0000256" key="5">
    <source>
        <dbReference type="ARBA" id="ARBA00022679"/>
    </source>
</evidence>
<reference evidence="10" key="3">
    <citation type="submission" date="2021-01" db="EMBL/GenBank/DDBJ databases">
        <authorList>
            <consortium name="Genoscope - CEA"/>
            <person name="William W."/>
        </authorList>
    </citation>
    <scope>NUCLEOTIDE SEQUENCE</scope>
</reference>
<dbReference type="PANTHER" id="PTHR23315:SF349">
    <property type="entry name" value="U-BOX DOMAIN-CONTAINING PROTEIN 15"/>
    <property type="match status" value="1"/>
</dbReference>
<dbReference type="InterPro" id="IPR011989">
    <property type="entry name" value="ARM-like"/>
</dbReference>
<dbReference type="PaxDb" id="3708-A0A078JRI1"/>
<evidence type="ECO:0000256" key="3">
    <source>
        <dbReference type="ARBA" id="ARBA00004906"/>
    </source>
</evidence>
<dbReference type="Proteomes" id="UP001295469">
    <property type="component" value="Chromosome A09"/>
</dbReference>
<dbReference type="GO" id="GO:0005634">
    <property type="term" value="C:nucleus"/>
    <property type="evidence" value="ECO:0000318"/>
    <property type="project" value="GO_Central"/>
</dbReference>
<dbReference type="SMART" id="SM00185">
    <property type="entry name" value="ARM"/>
    <property type="match status" value="5"/>
</dbReference>
<dbReference type="STRING" id="3708.A0A078JRI1"/>
<evidence type="ECO:0000313" key="12">
    <source>
        <dbReference type="Proteomes" id="UP000028999"/>
    </source>
</evidence>
<dbReference type="OMA" id="AQFGDYR"/>
<dbReference type="Pfam" id="PF25598">
    <property type="entry name" value="ARM_PUB"/>
    <property type="match status" value="1"/>
</dbReference>
<evidence type="ECO:0000256" key="4">
    <source>
        <dbReference type="ARBA" id="ARBA00012483"/>
    </source>
</evidence>
<dbReference type="Gene3D" id="3.30.40.10">
    <property type="entry name" value="Zinc/RING finger domain, C3HC4 (zinc finger)"/>
    <property type="match status" value="1"/>
</dbReference>
<dbReference type="PROSITE" id="PS50176">
    <property type="entry name" value="ARM_REPEAT"/>
    <property type="match status" value="3"/>
</dbReference>
<dbReference type="InterPro" id="IPR058678">
    <property type="entry name" value="ARM_PUB"/>
</dbReference>
<feature type="repeat" description="ARM" evidence="8">
    <location>
        <begin position="416"/>
        <end position="458"/>
    </location>
</feature>
<gene>
    <name evidence="11" type="primary">BnaA09g53450D</name>
    <name evidence="10" type="ORF">DARMORV10_A09P19600.1</name>
    <name evidence="11" type="ORF">GSBRNA2T00069136001</name>
</gene>
<proteinExistence type="predicted"/>
<comment type="function">
    <text evidence="2">Functions as an E3 ubiquitin ligase.</text>
</comment>
<dbReference type="FunFam" id="1.25.10.10:FF:000082">
    <property type="entry name" value="RING-type E3 ubiquitin transferase"/>
    <property type="match status" value="1"/>
</dbReference>
<dbReference type="OrthoDB" id="7537227at2759"/>
<dbReference type="GO" id="GO:0016567">
    <property type="term" value="P:protein ubiquitination"/>
    <property type="evidence" value="ECO:0007669"/>
    <property type="project" value="UniProtKB-UniPathway"/>
</dbReference>
<dbReference type="InterPro" id="IPR045210">
    <property type="entry name" value="RING-Ubox_PUB"/>
</dbReference>
<reference evidence="11" key="2">
    <citation type="submission" date="2014-06" db="EMBL/GenBank/DDBJ databases">
        <authorList>
            <person name="Genoscope - CEA"/>
        </authorList>
    </citation>
    <scope>NUCLEOTIDE SEQUENCE</scope>
</reference>
<feature type="repeat" description="ARM" evidence="8">
    <location>
        <begin position="457"/>
        <end position="499"/>
    </location>
</feature>
<name>A0A078JRI1_BRANA</name>
<dbReference type="SUPFAM" id="SSF48371">
    <property type="entry name" value="ARM repeat"/>
    <property type="match status" value="1"/>
</dbReference>
<feature type="repeat" description="ARM" evidence="8">
    <location>
        <begin position="498"/>
        <end position="540"/>
    </location>
</feature>
<dbReference type="EC" id="2.3.2.27" evidence="4"/>
<dbReference type="GO" id="GO:0007166">
    <property type="term" value="P:cell surface receptor signaling pathway"/>
    <property type="evidence" value="ECO:0007669"/>
    <property type="project" value="InterPro"/>
</dbReference>
<dbReference type="FunFam" id="1.20.930.20:FF:000002">
    <property type="entry name" value="RING-type E3 ubiquitin transferase"/>
    <property type="match status" value="1"/>
</dbReference>
<dbReference type="EMBL" id="LK036792">
    <property type="protein sequence ID" value="CDY68037.1"/>
    <property type="molecule type" value="Genomic_DNA"/>
</dbReference>
<keyword evidence="6" id="KW-0677">Repeat</keyword>
<protein>
    <recommendedName>
        <fullName evidence="4">RING-type E3 ubiquitin transferase</fullName>
        <ecNumber evidence="4">2.3.2.27</ecNumber>
    </recommendedName>
</protein>
<dbReference type="InterPro" id="IPR013083">
    <property type="entry name" value="Znf_RING/FYVE/PHD"/>
</dbReference>
<dbReference type="InterPro" id="IPR036537">
    <property type="entry name" value="Adaptor_Cbl_N_dom_sf"/>
</dbReference>
<comment type="pathway">
    <text evidence="3">Protein modification; protein ubiquitination.</text>
</comment>
<comment type="catalytic activity">
    <reaction evidence="1">
        <text>S-ubiquitinyl-[E2 ubiquitin-conjugating enzyme]-L-cysteine + [acceptor protein]-L-lysine = [E2 ubiquitin-conjugating enzyme]-L-cysteine + N(6)-ubiquitinyl-[acceptor protein]-L-lysine.</text>
        <dbReference type="EC" id="2.3.2.27"/>
    </reaction>
</comment>
<accession>A0A078JRI1</accession>
<dbReference type="Gene3D" id="1.25.10.10">
    <property type="entry name" value="Leucine-rich Repeat Variant"/>
    <property type="match status" value="1"/>
</dbReference>
<dbReference type="GO" id="GO:0005737">
    <property type="term" value="C:cytoplasm"/>
    <property type="evidence" value="ECO:0000318"/>
    <property type="project" value="GO_Central"/>
</dbReference>
<dbReference type="Pfam" id="PF04564">
    <property type="entry name" value="U-box"/>
    <property type="match status" value="1"/>
</dbReference>
<evidence type="ECO:0000256" key="6">
    <source>
        <dbReference type="ARBA" id="ARBA00022737"/>
    </source>
</evidence>
<dbReference type="GO" id="GO:0061630">
    <property type="term" value="F:ubiquitin protein ligase activity"/>
    <property type="evidence" value="ECO:0007669"/>
    <property type="project" value="UniProtKB-EC"/>
</dbReference>
<dbReference type="InterPro" id="IPR000225">
    <property type="entry name" value="Armadillo"/>
</dbReference>
<dbReference type="KEGG" id="bna:106345573"/>
<evidence type="ECO:0000313" key="11">
    <source>
        <dbReference type="EMBL" id="CDY68037.1"/>
    </source>
</evidence>
<keyword evidence="5" id="KW-0808">Transferase</keyword>
<dbReference type="CDD" id="cd16664">
    <property type="entry name" value="RING-Ubox_PUB"/>
    <property type="match status" value="1"/>
</dbReference>
<evidence type="ECO:0000256" key="7">
    <source>
        <dbReference type="ARBA" id="ARBA00022786"/>
    </source>
</evidence>
<evidence type="ECO:0000313" key="10">
    <source>
        <dbReference type="EMBL" id="CAF2041075.1"/>
    </source>
</evidence>
<dbReference type="Gramene" id="CDY68037">
    <property type="protein sequence ID" value="CDY68037"/>
    <property type="gene ID" value="GSBRNA2T00069136001"/>
</dbReference>
<dbReference type="InterPro" id="IPR016024">
    <property type="entry name" value="ARM-type_fold"/>
</dbReference>
<dbReference type="SUPFAM" id="SSF57850">
    <property type="entry name" value="RING/U-box"/>
    <property type="match status" value="1"/>
</dbReference>
<dbReference type="SMART" id="SM00504">
    <property type="entry name" value="Ubox"/>
    <property type="match status" value="1"/>
</dbReference>
<keyword evidence="12" id="KW-1185">Reference proteome</keyword>
<dbReference type="PROSITE" id="PS51698">
    <property type="entry name" value="U_BOX"/>
    <property type="match status" value="1"/>
</dbReference>
<evidence type="ECO:0000256" key="2">
    <source>
        <dbReference type="ARBA" id="ARBA00003861"/>
    </source>
</evidence>
<dbReference type="FunFam" id="3.30.40.10:FF:000335">
    <property type="entry name" value="RING-type E3 ubiquitin transferase"/>
    <property type="match status" value="1"/>
</dbReference>